<sequence length="608" mass="62685">MKRFLVALIGLCAFTCAAVAQNLPAGSLGIVNNNTPNTWQTFTYSFTPSTTGANFVGFAFRQDPAFWTFDNVRLTAAGSSTNLLTNGAFDTGGQFSVTTTNGPSSMQAPTNWGVWYQNGTYPAAAGTWTDVGGTHGGVWYDGAVGSFDGIYQGVALQAGTTYTISFEVSGNHAADNGAVQLGIYGGACATVSIAPNQCTIPPSAGFTTLATPAQGAAAGGPAVPTIVSELPGTPSVSSSSAPGTLVVTTASTRGTSTTTVARSDAAARSVNNINVTRTTVTTVTTPVTTVTTRTTPIVTTTTTIPRTVTTWSDGTTTTADGTPVVTRTTTNQIVTSSAVANDVQSTTGTQSQSVSAGGAKSAVSYRNNNPFIVDTLSQKDGAWISPSASYYKSVGSMSSGGIAAGYQWTVENNTFGTAFAYNSAKSGGLVGSDVQVVTYDGVAYALSKQEDVWVKGTVGYGYGDYTTNTSIPLFALYNTGKMKQKSYVADLTLYSAADYIGFRPLIGATINKSQIEASAVGSPLLDTTGDIKSTTTVNPYVGARYDFTDSVGIEMRATQTKDFKTVGGIRAVAKTELFDGLFLNATIGLDKGTGYQAASGTLGIKVAF</sequence>
<dbReference type="EMBL" id="LR796247">
    <property type="protein sequence ID" value="CAB4130725.1"/>
    <property type="molecule type" value="Genomic_DNA"/>
</dbReference>
<dbReference type="Gene3D" id="2.60.120.260">
    <property type="entry name" value="Galactose-binding domain-like"/>
    <property type="match status" value="1"/>
</dbReference>
<dbReference type="InterPro" id="IPR036709">
    <property type="entry name" value="Autotransporte_beta_dom_sf"/>
</dbReference>
<organism evidence="2">
    <name type="scientific">uncultured Caudovirales phage</name>
    <dbReference type="NCBI Taxonomy" id="2100421"/>
    <lineage>
        <taxon>Viruses</taxon>
        <taxon>Duplodnaviria</taxon>
        <taxon>Heunggongvirae</taxon>
        <taxon>Uroviricota</taxon>
        <taxon>Caudoviricetes</taxon>
        <taxon>Peduoviridae</taxon>
        <taxon>Maltschvirus</taxon>
        <taxon>Maltschvirus maltsch</taxon>
    </lineage>
</organism>
<protein>
    <submittedName>
        <fullName evidence="2">Autotransporter beta-domain containing protein</fullName>
    </submittedName>
</protein>
<gene>
    <name evidence="2" type="ORF">UFOVP132_10</name>
</gene>
<dbReference type="SUPFAM" id="SSF103515">
    <property type="entry name" value="Autotransporter"/>
    <property type="match status" value="1"/>
</dbReference>
<reference evidence="2" key="1">
    <citation type="submission" date="2020-04" db="EMBL/GenBank/DDBJ databases">
        <authorList>
            <person name="Chiriac C."/>
            <person name="Salcher M."/>
            <person name="Ghai R."/>
            <person name="Kavagutti S V."/>
        </authorList>
    </citation>
    <scope>NUCLEOTIDE SEQUENCE</scope>
</reference>
<accession>A0A6J5L9T3</accession>
<name>A0A6J5L9T3_9CAUD</name>
<dbReference type="InterPro" id="IPR005546">
    <property type="entry name" value="Autotransporte_beta"/>
</dbReference>
<feature type="domain" description="Autotransporter" evidence="1">
    <location>
        <begin position="379"/>
        <end position="598"/>
    </location>
</feature>
<evidence type="ECO:0000259" key="1">
    <source>
        <dbReference type="SMART" id="SM00869"/>
    </source>
</evidence>
<dbReference type="SMART" id="SM00869">
    <property type="entry name" value="Autotransporter"/>
    <property type="match status" value="1"/>
</dbReference>
<evidence type="ECO:0000313" key="2">
    <source>
        <dbReference type="EMBL" id="CAB4130725.1"/>
    </source>
</evidence>
<proteinExistence type="predicted"/>